<dbReference type="InterPro" id="IPR035439">
    <property type="entry name" value="UPF0145_dom_sf"/>
</dbReference>
<gene>
    <name evidence="2" type="ORF">V2S66_28545</name>
</gene>
<keyword evidence="3" id="KW-1185">Reference proteome</keyword>
<evidence type="ECO:0000313" key="2">
    <source>
        <dbReference type="EMBL" id="MEE4545907.1"/>
    </source>
</evidence>
<proteinExistence type="inferred from homology"/>
<organism evidence="2 3">
    <name type="scientific">Actinacidiphila polyblastidii</name>
    <dbReference type="NCBI Taxonomy" id="3110430"/>
    <lineage>
        <taxon>Bacteria</taxon>
        <taxon>Bacillati</taxon>
        <taxon>Actinomycetota</taxon>
        <taxon>Actinomycetes</taxon>
        <taxon>Kitasatosporales</taxon>
        <taxon>Streptomycetaceae</taxon>
        <taxon>Actinacidiphila</taxon>
    </lineage>
</organism>
<dbReference type="Pfam" id="PF01906">
    <property type="entry name" value="YbjQ_1"/>
    <property type="match status" value="1"/>
</dbReference>
<evidence type="ECO:0000256" key="1">
    <source>
        <dbReference type="ARBA" id="ARBA00010751"/>
    </source>
</evidence>
<dbReference type="InterPro" id="IPR002765">
    <property type="entry name" value="UPF0145_YbjQ-like"/>
</dbReference>
<comment type="similarity">
    <text evidence="1">Belongs to the UPF0145 family.</text>
</comment>
<evidence type="ECO:0000313" key="3">
    <source>
        <dbReference type="Proteomes" id="UP001344658"/>
    </source>
</evidence>
<dbReference type="Proteomes" id="UP001344658">
    <property type="component" value="Unassembled WGS sequence"/>
</dbReference>
<dbReference type="Gene3D" id="3.30.110.70">
    <property type="entry name" value="Hypothetical protein apc22750. Chain B"/>
    <property type="match status" value="1"/>
</dbReference>
<protein>
    <submittedName>
        <fullName evidence="2">Heavy metal-binding domain-containing protein</fullName>
    </submittedName>
</protein>
<reference evidence="2 3" key="1">
    <citation type="submission" date="2023-12" db="EMBL/GenBank/DDBJ databases">
        <title>Streptomyces sp. V4-01.</title>
        <authorList>
            <person name="Somphong A."/>
            <person name="Phongsopitanun W."/>
        </authorList>
    </citation>
    <scope>NUCLEOTIDE SEQUENCE [LARGE SCALE GENOMIC DNA]</scope>
    <source>
        <strain evidence="2 3">V4-01</strain>
    </source>
</reference>
<comment type="caution">
    <text evidence="2">The sequence shown here is derived from an EMBL/GenBank/DDBJ whole genome shotgun (WGS) entry which is preliminary data.</text>
</comment>
<dbReference type="EMBL" id="JAZEWV010000036">
    <property type="protein sequence ID" value="MEE4545907.1"/>
    <property type="molecule type" value="Genomic_DNA"/>
</dbReference>
<dbReference type="RefSeq" id="WP_330799612.1">
    <property type="nucleotide sequence ID" value="NZ_JAZEWV010000036.1"/>
</dbReference>
<dbReference type="SUPFAM" id="SSF117782">
    <property type="entry name" value="YbjQ-like"/>
    <property type="match status" value="1"/>
</dbReference>
<name>A0ABU7PKZ8_9ACTN</name>
<sequence length="345" mass="36684">MSWNGQGLPPAAAERMAAVRRSGTWTSALSTGEFAAIRSAGFEPVGQVMGSAVFHVGRSGRYWGYHDCRFGGAGYGYGYGGTGDARVAVSGAGAPSAALVAVFDQARSTALGRMTAECRALGGDGVVAAALTMAPFTAQPNCLEFQVIGTAVRAQGADPAVRPPQPFTSHLDGQGFAKLLAAGWVPVELLVGMSVGVRHDDYRTRSQTYSWRNVEMSGWSDLVHEVRSDARSQLRAQGARRGGDGVVLADSTLRVWEESCLRARRRNSDSEQVDHIAESTMVGTTIARFAPRRQPPATLSVMPLGDRGDRLRGRLAAAAASPYGDRGRYPRLVEEISELNRGTGI</sequence>
<accession>A0ABU7PKZ8</accession>